<dbReference type="Proteomes" id="UP000015102">
    <property type="component" value="Unassembled WGS sequence"/>
</dbReference>
<evidence type="ECO:0000313" key="2">
    <source>
        <dbReference type="Proteomes" id="UP000015102"/>
    </source>
</evidence>
<organism evidence="1 2">
    <name type="scientific">Megaselia scalaris</name>
    <name type="common">Humpbacked fly</name>
    <name type="synonym">Phora scalaris</name>
    <dbReference type="NCBI Taxonomy" id="36166"/>
    <lineage>
        <taxon>Eukaryota</taxon>
        <taxon>Metazoa</taxon>
        <taxon>Ecdysozoa</taxon>
        <taxon>Arthropoda</taxon>
        <taxon>Hexapoda</taxon>
        <taxon>Insecta</taxon>
        <taxon>Pterygota</taxon>
        <taxon>Neoptera</taxon>
        <taxon>Endopterygota</taxon>
        <taxon>Diptera</taxon>
        <taxon>Brachycera</taxon>
        <taxon>Muscomorpha</taxon>
        <taxon>Platypezoidea</taxon>
        <taxon>Phoridae</taxon>
        <taxon>Megaseliini</taxon>
        <taxon>Megaselia</taxon>
    </lineage>
</organism>
<evidence type="ECO:0000313" key="1">
    <source>
        <dbReference type="EnsemblMetazoa" id="MESCA009020-PA"/>
    </source>
</evidence>
<protein>
    <submittedName>
        <fullName evidence="1">Uncharacterized protein</fullName>
    </submittedName>
</protein>
<accession>T1GYT3</accession>
<dbReference type="EnsemblMetazoa" id="MESCA009020-RA">
    <property type="protein sequence ID" value="MESCA009020-PA"/>
    <property type="gene ID" value="MESCA009020"/>
</dbReference>
<dbReference type="HOGENOM" id="CLU_3406722_0_0_1"/>
<dbReference type="EMBL" id="CAQQ02089919">
    <property type="status" value="NOT_ANNOTATED_CDS"/>
    <property type="molecule type" value="Genomic_DNA"/>
</dbReference>
<reference evidence="2" key="1">
    <citation type="submission" date="2013-02" db="EMBL/GenBank/DDBJ databases">
        <authorList>
            <person name="Hughes D."/>
        </authorList>
    </citation>
    <scope>NUCLEOTIDE SEQUENCE</scope>
    <source>
        <strain>Durham</strain>
        <strain evidence="2">NC isolate 2 -- Noor lab</strain>
    </source>
</reference>
<name>T1GYT3_MEGSC</name>
<dbReference type="AlphaFoldDB" id="T1GYT3"/>
<sequence>MEKSMYSCAPTIVQKIHQLSPIHCSTISIG</sequence>
<reference evidence="1" key="2">
    <citation type="submission" date="2015-06" db="UniProtKB">
        <authorList>
            <consortium name="EnsemblMetazoa"/>
        </authorList>
    </citation>
    <scope>IDENTIFICATION</scope>
</reference>
<keyword evidence="2" id="KW-1185">Reference proteome</keyword>
<proteinExistence type="predicted"/>